<name>A0A4Q0QL78_9BRAD</name>
<comment type="caution">
    <text evidence="2">The sequence shown here is derived from an EMBL/GenBank/DDBJ whole genome shotgun (WGS) entry which is preliminary data.</text>
</comment>
<accession>A0A4Q0QL78</accession>
<dbReference type="AlphaFoldDB" id="A0A4Q0QL78"/>
<gene>
    <name evidence="2" type="ORF">EAS61_19085</name>
</gene>
<sequence>MLNAAFNLAPQSPKFFTMWKGADGNFMQLNAEQIVAVAQAVGAFVATCFAAEAAAASGINSGAIITRAQVDSAIVVS</sequence>
<evidence type="ECO:0000313" key="2">
    <source>
        <dbReference type="EMBL" id="RXG95262.1"/>
    </source>
</evidence>
<dbReference type="InterPro" id="IPR025484">
    <property type="entry name" value="DUF4376"/>
</dbReference>
<organism evidence="2 3">
    <name type="scientific">Bradyrhizobium zhanjiangense</name>
    <dbReference type="NCBI Taxonomy" id="1325107"/>
    <lineage>
        <taxon>Bacteria</taxon>
        <taxon>Pseudomonadati</taxon>
        <taxon>Pseudomonadota</taxon>
        <taxon>Alphaproteobacteria</taxon>
        <taxon>Hyphomicrobiales</taxon>
        <taxon>Nitrobacteraceae</taxon>
        <taxon>Bradyrhizobium</taxon>
    </lineage>
</organism>
<dbReference type="EMBL" id="RKMK01000016">
    <property type="protein sequence ID" value="RXG95262.1"/>
    <property type="molecule type" value="Genomic_DNA"/>
</dbReference>
<evidence type="ECO:0000259" key="1">
    <source>
        <dbReference type="Pfam" id="PF14301"/>
    </source>
</evidence>
<proteinExistence type="predicted"/>
<evidence type="ECO:0000313" key="3">
    <source>
        <dbReference type="Proteomes" id="UP000290174"/>
    </source>
</evidence>
<dbReference type="Proteomes" id="UP000290174">
    <property type="component" value="Unassembled WGS sequence"/>
</dbReference>
<protein>
    <submittedName>
        <fullName evidence="2">DUF4376 domain-containing protein</fullName>
    </submittedName>
</protein>
<feature type="domain" description="DUF4376" evidence="1">
    <location>
        <begin position="12"/>
        <end position="66"/>
    </location>
</feature>
<reference evidence="2 3" key="1">
    <citation type="submission" date="2018-11" db="EMBL/GenBank/DDBJ databases">
        <title>Bradyrhizobium sp. nov., isolated from effective nodules of peanut in China.</title>
        <authorList>
            <person name="Li Y."/>
        </authorList>
    </citation>
    <scope>NUCLEOTIDE SEQUENCE [LARGE SCALE GENOMIC DNA]</scope>
    <source>
        <strain evidence="2 3">CCBAU 51770</strain>
    </source>
</reference>
<dbReference type="Pfam" id="PF14301">
    <property type="entry name" value="DUF4376"/>
    <property type="match status" value="1"/>
</dbReference>